<dbReference type="EMBL" id="JACBKZ010000004">
    <property type="protein sequence ID" value="KAF5952888.1"/>
    <property type="molecule type" value="Genomic_DNA"/>
</dbReference>
<evidence type="ECO:0000313" key="2">
    <source>
        <dbReference type="EMBL" id="KAF5952888.1"/>
    </source>
</evidence>
<sequence length="55" mass="6517">MDGVWGRDGKGKEWEGGTRSGRKRQQWQWTDGYGSNWRWQERVAMGMVVVMKRKS</sequence>
<reference evidence="2 3" key="2">
    <citation type="submission" date="2020-07" db="EMBL/GenBank/DDBJ databases">
        <title>Genome assembly of wild tea tree DASZ reveals pedigree and selection history of tea varieties.</title>
        <authorList>
            <person name="Zhang W."/>
        </authorList>
    </citation>
    <scope>NUCLEOTIDE SEQUENCE [LARGE SCALE GENOMIC DNA]</scope>
    <source>
        <strain evidence="3">cv. G240</strain>
        <tissue evidence="2">Leaf</tissue>
    </source>
</reference>
<protein>
    <submittedName>
        <fullName evidence="2">Uncharacterized protein</fullName>
    </submittedName>
</protein>
<dbReference type="AlphaFoldDB" id="A0A7J7HLM2"/>
<evidence type="ECO:0000313" key="3">
    <source>
        <dbReference type="Proteomes" id="UP000593564"/>
    </source>
</evidence>
<comment type="caution">
    <text evidence="2">The sequence shown here is derived from an EMBL/GenBank/DDBJ whole genome shotgun (WGS) entry which is preliminary data.</text>
</comment>
<dbReference type="Proteomes" id="UP000593564">
    <property type="component" value="Unassembled WGS sequence"/>
</dbReference>
<feature type="region of interest" description="Disordered" evidence="1">
    <location>
        <begin position="1"/>
        <end position="26"/>
    </location>
</feature>
<reference evidence="3" key="1">
    <citation type="journal article" date="2020" name="Nat. Commun.">
        <title>Genome assembly of wild tea tree DASZ reveals pedigree and selection history of tea varieties.</title>
        <authorList>
            <person name="Zhang W."/>
            <person name="Zhang Y."/>
            <person name="Qiu H."/>
            <person name="Guo Y."/>
            <person name="Wan H."/>
            <person name="Zhang X."/>
            <person name="Scossa F."/>
            <person name="Alseekh S."/>
            <person name="Zhang Q."/>
            <person name="Wang P."/>
            <person name="Xu L."/>
            <person name="Schmidt M.H."/>
            <person name="Jia X."/>
            <person name="Li D."/>
            <person name="Zhu A."/>
            <person name="Guo F."/>
            <person name="Chen W."/>
            <person name="Ni D."/>
            <person name="Usadel B."/>
            <person name="Fernie A.R."/>
            <person name="Wen W."/>
        </authorList>
    </citation>
    <scope>NUCLEOTIDE SEQUENCE [LARGE SCALE GENOMIC DNA]</scope>
    <source>
        <strain evidence="3">cv. G240</strain>
    </source>
</reference>
<evidence type="ECO:0000256" key="1">
    <source>
        <dbReference type="SAM" id="MobiDB-lite"/>
    </source>
</evidence>
<organism evidence="2 3">
    <name type="scientific">Camellia sinensis</name>
    <name type="common">Tea plant</name>
    <name type="synonym">Thea sinensis</name>
    <dbReference type="NCBI Taxonomy" id="4442"/>
    <lineage>
        <taxon>Eukaryota</taxon>
        <taxon>Viridiplantae</taxon>
        <taxon>Streptophyta</taxon>
        <taxon>Embryophyta</taxon>
        <taxon>Tracheophyta</taxon>
        <taxon>Spermatophyta</taxon>
        <taxon>Magnoliopsida</taxon>
        <taxon>eudicotyledons</taxon>
        <taxon>Gunneridae</taxon>
        <taxon>Pentapetalae</taxon>
        <taxon>asterids</taxon>
        <taxon>Ericales</taxon>
        <taxon>Theaceae</taxon>
        <taxon>Camellia</taxon>
    </lineage>
</organism>
<proteinExistence type="predicted"/>
<feature type="compositionally biased region" description="Basic and acidic residues" evidence="1">
    <location>
        <begin position="1"/>
        <end position="16"/>
    </location>
</feature>
<gene>
    <name evidence="2" type="ORF">HYC85_010832</name>
</gene>
<accession>A0A7J7HLM2</accession>
<name>A0A7J7HLM2_CAMSI</name>
<keyword evidence="3" id="KW-1185">Reference proteome</keyword>